<dbReference type="InterPro" id="IPR005913">
    <property type="entry name" value="dTDP_dehydrorham_reduct"/>
</dbReference>
<evidence type="ECO:0000256" key="1">
    <source>
        <dbReference type="ARBA" id="ARBA00010944"/>
    </source>
</evidence>
<comment type="similarity">
    <text evidence="1 2">Belongs to the dTDP-4-dehydrorhamnose reductase family.</text>
</comment>
<dbReference type="PANTHER" id="PTHR10491">
    <property type="entry name" value="DTDP-4-DEHYDRORHAMNOSE REDUCTASE"/>
    <property type="match status" value="1"/>
</dbReference>
<dbReference type="Proteomes" id="UP000618445">
    <property type="component" value="Unassembled WGS sequence"/>
</dbReference>
<reference evidence="4 5" key="1">
    <citation type="journal article" date="2020" name="ISME J.">
        <title>Comparative genomics reveals insights into cyanobacterial evolution and habitat adaptation.</title>
        <authorList>
            <person name="Chen M.Y."/>
            <person name="Teng W.K."/>
            <person name="Zhao L."/>
            <person name="Hu C.X."/>
            <person name="Zhou Y.K."/>
            <person name="Han B.P."/>
            <person name="Song L.R."/>
            <person name="Shu W.S."/>
        </authorList>
    </citation>
    <scope>NUCLEOTIDE SEQUENCE [LARGE SCALE GENOMIC DNA]</scope>
    <source>
        <strain evidence="4 5">FACHB-1050</strain>
    </source>
</reference>
<comment type="function">
    <text evidence="2">Catalyzes the reduction of dTDP-6-deoxy-L-lyxo-4-hexulose to yield dTDP-L-rhamnose.</text>
</comment>
<dbReference type="RefSeq" id="WP_190578247.1">
    <property type="nucleotide sequence ID" value="NZ_CAWPQU010000007.1"/>
</dbReference>
<dbReference type="CDD" id="cd05254">
    <property type="entry name" value="dTDP_HR_like_SDR_e"/>
    <property type="match status" value="1"/>
</dbReference>
<protein>
    <recommendedName>
        <fullName evidence="2">dTDP-4-dehydrorhamnose reductase</fullName>
        <ecNumber evidence="2">1.1.1.133</ecNumber>
    </recommendedName>
</protein>
<dbReference type="Gene3D" id="3.40.50.720">
    <property type="entry name" value="NAD(P)-binding Rossmann-like Domain"/>
    <property type="match status" value="1"/>
</dbReference>
<dbReference type="PANTHER" id="PTHR10491:SF4">
    <property type="entry name" value="METHIONINE ADENOSYLTRANSFERASE 2 SUBUNIT BETA"/>
    <property type="match status" value="1"/>
</dbReference>
<evidence type="ECO:0000259" key="3">
    <source>
        <dbReference type="Pfam" id="PF04321"/>
    </source>
</evidence>
<dbReference type="EC" id="1.1.1.133" evidence="2"/>
<evidence type="ECO:0000313" key="5">
    <source>
        <dbReference type="Proteomes" id="UP000618445"/>
    </source>
</evidence>
<organism evidence="4 5">
    <name type="scientific">Phormidium tenue FACHB-1050</name>
    <dbReference type="NCBI Taxonomy" id="2692857"/>
    <lineage>
        <taxon>Bacteria</taxon>
        <taxon>Bacillati</taxon>
        <taxon>Cyanobacteriota</taxon>
        <taxon>Cyanophyceae</taxon>
        <taxon>Oscillatoriophycideae</taxon>
        <taxon>Oscillatoriales</taxon>
        <taxon>Oscillatoriaceae</taxon>
        <taxon>Phormidium</taxon>
    </lineage>
</organism>
<evidence type="ECO:0000256" key="2">
    <source>
        <dbReference type="RuleBase" id="RU364082"/>
    </source>
</evidence>
<sequence>MRVLILGGTGMLGHQLWQAWQEKFVVYVSHRGGSVLLKKNPQSTLLNNRERLINYVSTENFETIVKALELASPSIVINCIGIIKQLPTAKDPIPSITVNALFPHQLAQLCQKHDAKLIQISTDCVFSGNKGNYTEQDNPDPTDLYGRTKLLGEVIAPNCLNIRTSIIGRELNSQNSLVEWFLSQKGKTVKGFDRAIYTGFTTQALAQIIEKIILEHPNLLGLWHISSDPITKYQLLSMMNQAFNLGITIEKDESFICDRSLNSQKFRNFAGYTPPTWEEMIAQLAASQ</sequence>
<evidence type="ECO:0000313" key="4">
    <source>
        <dbReference type="EMBL" id="MBD2317400.1"/>
    </source>
</evidence>
<keyword evidence="2" id="KW-0560">Oxidoreductase</keyword>
<comment type="pathway">
    <text evidence="2">Carbohydrate biosynthesis; dTDP-L-rhamnose biosynthesis.</text>
</comment>
<gene>
    <name evidence="4" type="ORF">H6G05_11160</name>
</gene>
<keyword evidence="2" id="KW-0521">NADP</keyword>
<feature type="domain" description="RmlD-like substrate binding" evidence="3">
    <location>
        <begin position="1"/>
        <end position="235"/>
    </location>
</feature>
<dbReference type="EMBL" id="JACJQY010000015">
    <property type="protein sequence ID" value="MBD2317400.1"/>
    <property type="molecule type" value="Genomic_DNA"/>
</dbReference>
<dbReference type="InterPro" id="IPR029903">
    <property type="entry name" value="RmlD-like-bd"/>
</dbReference>
<proteinExistence type="inferred from homology"/>
<dbReference type="InterPro" id="IPR036291">
    <property type="entry name" value="NAD(P)-bd_dom_sf"/>
</dbReference>
<keyword evidence="5" id="KW-1185">Reference proteome</keyword>
<name>A0ABR8CBA6_9CYAN</name>
<dbReference type="SUPFAM" id="SSF51735">
    <property type="entry name" value="NAD(P)-binding Rossmann-fold domains"/>
    <property type="match status" value="1"/>
</dbReference>
<dbReference type="Pfam" id="PF04321">
    <property type="entry name" value="RmlD_sub_bind"/>
    <property type="match status" value="1"/>
</dbReference>
<accession>A0ABR8CBA6</accession>
<comment type="caution">
    <text evidence="4">The sequence shown here is derived from an EMBL/GenBank/DDBJ whole genome shotgun (WGS) entry which is preliminary data.</text>
</comment>